<accession>A0AAX2AJJ6</accession>
<reference evidence="4 5" key="1">
    <citation type="submission" date="2017-09" db="EMBL/GenBank/DDBJ databases">
        <title>Genomics of the genus Arcobacter.</title>
        <authorList>
            <person name="Perez-Cataluna A."/>
            <person name="Figueras M.J."/>
            <person name="Salas-Masso N."/>
        </authorList>
    </citation>
    <scope>NUCLEOTIDE SEQUENCE [LARGE SCALE GENOMIC DNA]</scope>
    <source>
        <strain evidence="4 5">CECT 7386</strain>
    </source>
</reference>
<dbReference type="KEGG" id="amyt:AMYT_0122"/>
<comment type="similarity">
    <text evidence="1">Belongs to the initiator RepB protein family.</text>
</comment>
<evidence type="ECO:0000256" key="1">
    <source>
        <dbReference type="ARBA" id="ARBA00038283"/>
    </source>
</evidence>
<dbReference type="InterPro" id="IPR000525">
    <property type="entry name" value="Initiator_Rep_WH1"/>
</dbReference>
<dbReference type="GO" id="GO:0006270">
    <property type="term" value="P:DNA replication initiation"/>
    <property type="evidence" value="ECO:0007669"/>
    <property type="project" value="InterPro"/>
</dbReference>
<dbReference type="RefSeq" id="WP_114840642.1">
    <property type="nucleotide sequence ID" value="NZ_CP031219.1"/>
</dbReference>
<keyword evidence="2" id="KW-0175">Coiled coil</keyword>
<sequence>MIEDFIIQKPKALIYISNDLTKRERLVLNFLILVARSQIKEKNIKCEFMLADIKNVCNIRDFGVIRDILKSFNSNMLNIDLLKEEKQLKIIENLTINSSKVEVLFSEDFFNLLKINSYASIDLKQQTKLNSKYSILLYEMIIDYYRESNHFMQIPHIKLDIFKNLMGFEDITNYQLKTTVLNTIIKDIEKEIDFYLQYEFLKKQGSKKYNYIEFKFSKKKLKPKMTNEQILKEIERQREKLQEESEQLTKKRWEIWEEKKELEETIERYKNVMKEFDDKCWGYIS</sequence>
<proteinExistence type="inferred from homology"/>
<gene>
    <name evidence="4" type="ORF">CP985_04155</name>
</gene>
<protein>
    <recommendedName>
        <fullName evidence="3">Initiator Rep protein WH1 domain-containing protein</fullName>
    </recommendedName>
</protein>
<evidence type="ECO:0000313" key="5">
    <source>
        <dbReference type="Proteomes" id="UP000290092"/>
    </source>
</evidence>
<keyword evidence="5" id="KW-1185">Reference proteome</keyword>
<dbReference type="Pfam" id="PF01051">
    <property type="entry name" value="Rep3_N"/>
    <property type="match status" value="1"/>
</dbReference>
<comment type="caution">
    <text evidence="4">The sequence shown here is derived from an EMBL/GenBank/DDBJ whole genome shotgun (WGS) entry which is preliminary data.</text>
</comment>
<dbReference type="EMBL" id="NXID01000010">
    <property type="protein sequence ID" value="RXK16356.1"/>
    <property type="molecule type" value="Genomic_DNA"/>
</dbReference>
<dbReference type="InterPro" id="IPR036388">
    <property type="entry name" value="WH-like_DNA-bd_sf"/>
</dbReference>
<organism evidence="4 5">
    <name type="scientific">Malaciobacter mytili LMG 24559</name>
    <dbReference type="NCBI Taxonomy" id="1032238"/>
    <lineage>
        <taxon>Bacteria</taxon>
        <taxon>Pseudomonadati</taxon>
        <taxon>Campylobacterota</taxon>
        <taxon>Epsilonproteobacteria</taxon>
        <taxon>Campylobacterales</taxon>
        <taxon>Arcobacteraceae</taxon>
        <taxon>Malaciobacter</taxon>
    </lineage>
</organism>
<name>A0AAX2AJJ6_9BACT</name>
<dbReference type="GO" id="GO:0003887">
    <property type="term" value="F:DNA-directed DNA polymerase activity"/>
    <property type="evidence" value="ECO:0007669"/>
    <property type="project" value="InterPro"/>
</dbReference>
<dbReference type="AlphaFoldDB" id="A0AAX2AJJ6"/>
<evidence type="ECO:0000313" key="4">
    <source>
        <dbReference type="EMBL" id="RXK16356.1"/>
    </source>
</evidence>
<feature type="coiled-coil region" evidence="2">
    <location>
        <begin position="224"/>
        <end position="279"/>
    </location>
</feature>
<feature type="domain" description="Initiator Rep protein WH1" evidence="3">
    <location>
        <begin position="7"/>
        <end position="141"/>
    </location>
</feature>
<dbReference type="Proteomes" id="UP000290092">
    <property type="component" value="Unassembled WGS sequence"/>
</dbReference>
<dbReference type="InterPro" id="IPR036390">
    <property type="entry name" value="WH_DNA-bd_sf"/>
</dbReference>
<evidence type="ECO:0000259" key="3">
    <source>
        <dbReference type="Pfam" id="PF01051"/>
    </source>
</evidence>
<dbReference type="SUPFAM" id="SSF46785">
    <property type="entry name" value="Winged helix' DNA-binding domain"/>
    <property type="match status" value="1"/>
</dbReference>
<evidence type="ECO:0000256" key="2">
    <source>
        <dbReference type="SAM" id="Coils"/>
    </source>
</evidence>
<dbReference type="Gene3D" id="1.10.10.10">
    <property type="entry name" value="Winged helix-like DNA-binding domain superfamily/Winged helix DNA-binding domain"/>
    <property type="match status" value="1"/>
</dbReference>